<dbReference type="AlphaFoldDB" id="A0AA39YFI5"/>
<name>A0AA39YFI5_9PEZI</name>
<dbReference type="CDD" id="cd13426">
    <property type="entry name" value="Peptidase_G1"/>
    <property type="match status" value="1"/>
</dbReference>
<dbReference type="GO" id="GO:0006508">
    <property type="term" value="P:proteolysis"/>
    <property type="evidence" value="ECO:0007669"/>
    <property type="project" value="InterPro"/>
</dbReference>
<dbReference type="SUPFAM" id="SSF49899">
    <property type="entry name" value="Concanavalin A-like lectins/glucanases"/>
    <property type="match status" value="1"/>
</dbReference>
<protein>
    <submittedName>
        <fullName evidence="3">Concanavalin A-like lectin/glucanase domain-containing protein</fullName>
    </submittedName>
</protein>
<accession>A0AA39YFI5</accession>
<dbReference type="Gene3D" id="2.60.120.700">
    <property type="entry name" value="Peptidase G1"/>
    <property type="match status" value="1"/>
</dbReference>
<keyword evidence="2" id="KW-0732">Signal</keyword>
<reference evidence="3" key="1">
    <citation type="submission" date="2023-06" db="EMBL/GenBank/DDBJ databases">
        <title>Genome-scale phylogeny and comparative genomics of the fungal order Sordariales.</title>
        <authorList>
            <consortium name="Lawrence Berkeley National Laboratory"/>
            <person name="Hensen N."/>
            <person name="Bonometti L."/>
            <person name="Westerberg I."/>
            <person name="Brannstrom I.O."/>
            <person name="Guillou S."/>
            <person name="Cros-Aarteil S."/>
            <person name="Calhoun S."/>
            <person name="Haridas S."/>
            <person name="Kuo A."/>
            <person name="Mondo S."/>
            <person name="Pangilinan J."/>
            <person name="Riley R."/>
            <person name="Labutti K."/>
            <person name="Andreopoulos B."/>
            <person name="Lipzen A."/>
            <person name="Chen C."/>
            <person name="Yanf M."/>
            <person name="Daum C."/>
            <person name="Ng V."/>
            <person name="Clum A."/>
            <person name="Steindorff A."/>
            <person name="Ohm R."/>
            <person name="Martin F."/>
            <person name="Silar P."/>
            <person name="Natvig D."/>
            <person name="Lalanne C."/>
            <person name="Gautier V."/>
            <person name="Ament-Velasquez S.L."/>
            <person name="Kruys A."/>
            <person name="Hutchinson M.I."/>
            <person name="Powell A.J."/>
            <person name="Barry K."/>
            <person name="Miller A.N."/>
            <person name="Grigoriev I.V."/>
            <person name="Debuchy R."/>
            <person name="Gladieux P."/>
            <person name="Thoren M.H."/>
            <person name="Johannesson H."/>
        </authorList>
    </citation>
    <scope>NUCLEOTIDE SEQUENCE</scope>
    <source>
        <strain evidence="3">SMH2532-1</strain>
    </source>
</reference>
<dbReference type="Proteomes" id="UP001174936">
    <property type="component" value="Unassembled WGS sequence"/>
</dbReference>
<feature type="signal peptide" evidence="2">
    <location>
        <begin position="1"/>
        <end position="16"/>
    </location>
</feature>
<dbReference type="InterPro" id="IPR038656">
    <property type="entry name" value="Peptidase_G1_sf"/>
</dbReference>
<feature type="chain" id="PRO_5041316222" evidence="2">
    <location>
        <begin position="17"/>
        <end position="286"/>
    </location>
</feature>
<evidence type="ECO:0000256" key="1">
    <source>
        <dbReference type="PIRSR" id="PIRSR600250-50"/>
    </source>
</evidence>
<evidence type="ECO:0000313" key="4">
    <source>
        <dbReference type="Proteomes" id="UP001174936"/>
    </source>
</evidence>
<keyword evidence="4" id="KW-1185">Reference proteome</keyword>
<dbReference type="InterPro" id="IPR000250">
    <property type="entry name" value="Peptidase_G1"/>
</dbReference>
<dbReference type="InterPro" id="IPR013320">
    <property type="entry name" value="ConA-like_dom_sf"/>
</dbReference>
<organism evidence="3 4">
    <name type="scientific">Cercophora newfieldiana</name>
    <dbReference type="NCBI Taxonomy" id="92897"/>
    <lineage>
        <taxon>Eukaryota</taxon>
        <taxon>Fungi</taxon>
        <taxon>Dikarya</taxon>
        <taxon>Ascomycota</taxon>
        <taxon>Pezizomycotina</taxon>
        <taxon>Sordariomycetes</taxon>
        <taxon>Sordariomycetidae</taxon>
        <taxon>Sordariales</taxon>
        <taxon>Lasiosphaeriaceae</taxon>
        <taxon>Cercophora</taxon>
    </lineage>
</organism>
<proteinExistence type="predicted"/>
<evidence type="ECO:0000313" key="3">
    <source>
        <dbReference type="EMBL" id="KAK0651706.1"/>
    </source>
</evidence>
<evidence type="ECO:0000256" key="2">
    <source>
        <dbReference type="SAM" id="SignalP"/>
    </source>
</evidence>
<dbReference type="PANTHER" id="PTHR37536">
    <property type="entry name" value="PUTATIVE (AFU_ORTHOLOGUE AFUA_3G02970)-RELATED"/>
    <property type="match status" value="1"/>
</dbReference>
<dbReference type="GO" id="GO:0070007">
    <property type="term" value="F:glutamic-type endopeptidase activity"/>
    <property type="evidence" value="ECO:0007669"/>
    <property type="project" value="InterPro"/>
</dbReference>
<dbReference type="EMBL" id="JAULSV010000002">
    <property type="protein sequence ID" value="KAK0651706.1"/>
    <property type="molecule type" value="Genomic_DNA"/>
</dbReference>
<dbReference type="PANTHER" id="PTHR37536:SF1">
    <property type="entry name" value="ASPERGILLOPEPSIN, PUTAITVE (AFU_ORTHOLOGUE AFUA_7G01200)"/>
    <property type="match status" value="1"/>
</dbReference>
<dbReference type="Pfam" id="PF01828">
    <property type="entry name" value="Peptidase_A4"/>
    <property type="match status" value="1"/>
</dbReference>
<sequence>MRPTLPLLALLPLASASPARRQASSPSIQAGGILSLPGDTITSVSGTFRVPHLSIPVSGPYASRKGIYAFSIWIGIGGSPAFGVTTSCAGDNPGILRAGIDVFYNGFDDKPMVPYAWYEGGPRSDLGAFGYAGFNVDSGDLVKITVTADGNSVDAVIENFGRDVTTTAGKTPVQRDKPTYGLNERVGSSLCRSEAAWVVEDHMTETTPSLPVVLGNFTAVEFGELSVKSRSGGSVGSAKVVDILLPDQGGRLTKCEAVGTNGLSCKRVVEEVSRAVPRADGSICEE</sequence>
<comment type="caution">
    <text evidence="3">The sequence shown here is derived from an EMBL/GenBank/DDBJ whole genome shotgun (WGS) entry which is preliminary data.</text>
</comment>
<gene>
    <name evidence="3" type="ORF">B0T16DRAFT_454138</name>
</gene>
<feature type="active site" description="Proton acceptor" evidence="1">
    <location>
        <position position="200"/>
    </location>
</feature>